<evidence type="ECO:0000256" key="6">
    <source>
        <dbReference type="ARBA" id="ARBA00023110"/>
    </source>
</evidence>
<dbReference type="InterPro" id="IPR037041">
    <property type="entry name" value="Trigger_fac_C_sf"/>
</dbReference>
<dbReference type="SUPFAM" id="SSF109998">
    <property type="entry name" value="Triger factor/SurA peptide-binding domain-like"/>
    <property type="match status" value="1"/>
</dbReference>
<dbReference type="PROSITE" id="PS51257">
    <property type="entry name" value="PROKAR_LIPOPROTEIN"/>
    <property type="match status" value="1"/>
</dbReference>
<evidence type="ECO:0000256" key="4">
    <source>
        <dbReference type="ARBA" id="ARBA00016902"/>
    </source>
</evidence>
<proteinExistence type="inferred from homology"/>
<evidence type="ECO:0000256" key="1">
    <source>
        <dbReference type="ARBA" id="ARBA00000971"/>
    </source>
</evidence>
<dbReference type="InterPro" id="IPR008880">
    <property type="entry name" value="Trigger_fac_C"/>
</dbReference>
<organism evidence="16 17">
    <name type="scientific">Acetitomaculum ruminis DSM 5522</name>
    <dbReference type="NCBI Taxonomy" id="1120918"/>
    <lineage>
        <taxon>Bacteria</taxon>
        <taxon>Bacillati</taxon>
        <taxon>Bacillota</taxon>
        <taxon>Clostridia</taxon>
        <taxon>Lachnospirales</taxon>
        <taxon>Lachnospiraceae</taxon>
        <taxon>Acetitomaculum</taxon>
    </lineage>
</organism>
<dbReference type="Gene3D" id="3.10.50.40">
    <property type="match status" value="1"/>
</dbReference>
<name>A0A1I0W6B6_9FIRM</name>
<evidence type="ECO:0000256" key="2">
    <source>
        <dbReference type="ARBA" id="ARBA00004496"/>
    </source>
</evidence>
<evidence type="ECO:0000256" key="8">
    <source>
        <dbReference type="ARBA" id="ARBA00023235"/>
    </source>
</evidence>
<feature type="coiled-coil region" evidence="13">
    <location>
        <begin position="183"/>
        <end position="210"/>
    </location>
</feature>
<dbReference type="InterPro" id="IPR008881">
    <property type="entry name" value="Trigger_fac_ribosome-bd_bac"/>
</dbReference>
<dbReference type="GO" id="GO:0003755">
    <property type="term" value="F:peptidyl-prolyl cis-trans isomerase activity"/>
    <property type="evidence" value="ECO:0007669"/>
    <property type="project" value="UniProtKB-KW"/>
</dbReference>
<evidence type="ECO:0000256" key="11">
    <source>
        <dbReference type="PROSITE-ProRule" id="PRU00277"/>
    </source>
</evidence>
<dbReference type="InterPro" id="IPR046357">
    <property type="entry name" value="PPIase_dom_sf"/>
</dbReference>
<evidence type="ECO:0000313" key="17">
    <source>
        <dbReference type="Proteomes" id="UP000198838"/>
    </source>
</evidence>
<dbReference type="NCBIfam" id="TIGR00115">
    <property type="entry name" value="tig"/>
    <property type="match status" value="1"/>
</dbReference>
<dbReference type="RefSeq" id="WP_092870531.1">
    <property type="nucleotide sequence ID" value="NZ_FOJY01000003.1"/>
</dbReference>
<keyword evidence="9 12" id="KW-0131">Cell cycle</keyword>
<dbReference type="Gene3D" id="1.10.3120.10">
    <property type="entry name" value="Trigger factor, C-terminal domain"/>
    <property type="match status" value="1"/>
</dbReference>
<keyword evidence="7 12" id="KW-0143">Chaperone</keyword>
<comment type="subcellular location">
    <subcellularLocation>
        <location evidence="2">Cytoplasm</location>
    </subcellularLocation>
</comment>
<comment type="catalytic activity">
    <reaction evidence="1 11">
        <text>[protein]-peptidylproline (omega=180) = [protein]-peptidylproline (omega=0)</text>
        <dbReference type="Rhea" id="RHEA:16237"/>
        <dbReference type="Rhea" id="RHEA-COMP:10747"/>
        <dbReference type="Rhea" id="RHEA-COMP:10748"/>
        <dbReference type="ChEBI" id="CHEBI:83833"/>
        <dbReference type="ChEBI" id="CHEBI:83834"/>
        <dbReference type="EC" id="5.2.1.8"/>
    </reaction>
</comment>
<keyword evidence="14" id="KW-0732">Signal</keyword>
<comment type="similarity">
    <text evidence="3 12">Belongs to the FKBP-type PPIase family. Tig subfamily.</text>
</comment>
<sequence>MKKKIAIIVLSCALAAGALSGCSGNGANSSDSKTVTVKKDYNVDDYVKLGEYKGIEVTYDLQTVTDEEVDAQIQSNLESAVTYSDVDRTTVQNGDKVNIDYEGFIDGESRDETTAKGSDLVIGSNTFISGFETGLIGHNVGEMVTLDLTFPEDYNADTSLSGKPVQFKVTINSLQEPSKVELNDDFVKENSKTSKTVEEYKEEIRKSLQESYDSQASSYIQYMVQSQAVSNATVKKLPDGMLEDAIKSFKEQIKSAAKSAGVEYKEYISSYYGMSEGTFETQVESYEQSYCEQKLVMEAICKAEKLDLTQGELKEAEEKYVKDNGYESVDALEESYDADTLTEYFQQQKVLKFLEDNATVVPSSQSSN</sequence>
<keyword evidence="6 11" id="KW-0697">Rotamase</keyword>
<keyword evidence="17" id="KW-1185">Reference proteome</keyword>
<dbReference type="STRING" id="1120918.SAMN05216249_10392"/>
<dbReference type="Pfam" id="PF05698">
    <property type="entry name" value="Trigger_C"/>
    <property type="match status" value="1"/>
</dbReference>
<evidence type="ECO:0000256" key="7">
    <source>
        <dbReference type="ARBA" id="ARBA00023186"/>
    </source>
</evidence>
<feature type="chain" id="PRO_5038660897" description="Trigger factor" evidence="14">
    <location>
        <begin position="21"/>
        <end position="368"/>
    </location>
</feature>
<gene>
    <name evidence="16" type="ORF">SAMN05216249_10392</name>
</gene>
<comment type="function">
    <text evidence="10">Involved in protein export. Acts as a chaperone by maintaining the newly synthesized protein in an open conformation. Functions as a peptidyl-prolyl cis-trans isomerase.</text>
</comment>
<evidence type="ECO:0000256" key="10">
    <source>
        <dbReference type="ARBA" id="ARBA00024849"/>
    </source>
</evidence>
<dbReference type="GO" id="GO:0006457">
    <property type="term" value="P:protein folding"/>
    <property type="evidence" value="ECO:0007669"/>
    <property type="project" value="InterPro"/>
</dbReference>
<evidence type="ECO:0000259" key="15">
    <source>
        <dbReference type="PROSITE" id="PS50059"/>
    </source>
</evidence>
<keyword evidence="13" id="KW-0175">Coiled coil</keyword>
<protein>
    <recommendedName>
        <fullName evidence="4 12">Trigger factor</fullName>
    </recommendedName>
</protein>
<dbReference type="GO" id="GO:0005737">
    <property type="term" value="C:cytoplasm"/>
    <property type="evidence" value="ECO:0007669"/>
    <property type="project" value="UniProtKB-SubCell"/>
</dbReference>
<reference evidence="16 17" key="1">
    <citation type="submission" date="2016-10" db="EMBL/GenBank/DDBJ databases">
        <authorList>
            <person name="de Groot N.N."/>
        </authorList>
    </citation>
    <scope>NUCLEOTIDE SEQUENCE [LARGE SCALE GENOMIC DNA]</scope>
    <source>
        <strain evidence="16 17">DSM 5522</strain>
    </source>
</reference>
<evidence type="ECO:0000256" key="12">
    <source>
        <dbReference type="RuleBase" id="RU003914"/>
    </source>
</evidence>
<dbReference type="InterPro" id="IPR005215">
    <property type="entry name" value="Trig_fac"/>
</dbReference>
<evidence type="ECO:0000256" key="13">
    <source>
        <dbReference type="SAM" id="Coils"/>
    </source>
</evidence>
<evidence type="ECO:0000256" key="9">
    <source>
        <dbReference type="ARBA" id="ARBA00023306"/>
    </source>
</evidence>
<dbReference type="GO" id="GO:0015031">
    <property type="term" value="P:protein transport"/>
    <property type="evidence" value="ECO:0007669"/>
    <property type="project" value="InterPro"/>
</dbReference>
<dbReference type="FunFam" id="3.10.50.40:FF:000001">
    <property type="entry name" value="Trigger factor"/>
    <property type="match status" value="1"/>
</dbReference>
<evidence type="ECO:0000256" key="3">
    <source>
        <dbReference type="ARBA" id="ARBA00005464"/>
    </source>
</evidence>
<feature type="domain" description="PPIase FKBP-type" evidence="15">
    <location>
        <begin position="94"/>
        <end position="156"/>
    </location>
</feature>
<dbReference type="PROSITE" id="PS50059">
    <property type="entry name" value="FKBP_PPIASE"/>
    <property type="match status" value="1"/>
</dbReference>
<dbReference type="Pfam" id="PF00254">
    <property type="entry name" value="FKBP_C"/>
    <property type="match status" value="1"/>
</dbReference>
<dbReference type="Pfam" id="PF05697">
    <property type="entry name" value="Trigger_N"/>
    <property type="match status" value="1"/>
</dbReference>
<dbReference type="Proteomes" id="UP000198838">
    <property type="component" value="Unassembled WGS sequence"/>
</dbReference>
<keyword evidence="8 11" id="KW-0413">Isomerase</keyword>
<dbReference type="SUPFAM" id="SSF54534">
    <property type="entry name" value="FKBP-like"/>
    <property type="match status" value="1"/>
</dbReference>
<evidence type="ECO:0000313" key="16">
    <source>
        <dbReference type="EMBL" id="SFA83830.1"/>
    </source>
</evidence>
<evidence type="ECO:0000256" key="5">
    <source>
        <dbReference type="ARBA" id="ARBA00022618"/>
    </source>
</evidence>
<dbReference type="GO" id="GO:0051301">
    <property type="term" value="P:cell division"/>
    <property type="evidence" value="ECO:0007669"/>
    <property type="project" value="UniProtKB-KW"/>
</dbReference>
<evidence type="ECO:0000256" key="14">
    <source>
        <dbReference type="SAM" id="SignalP"/>
    </source>
</evidence>
<feature type="signal peptide" evidence="14">
    <location>
        <begin position="1"/>
        <end position="20"/>
    </location>
</feature>
<dbReference type="EMBL" id="FOJY01000003">
    <property type="protein sequence ID" value="SFA83830.1"/>
    <property type="molecule type" value="Genomic_DNA"/>
</dbReference>
<dbReference type="AlphaFoldDB" id="A0A1I0W6B6"/>
<keyword evidence="5 12" id="KW-0132">Cell division</keyword>
<dbReference type="OrthoDB" id="9767721at2"/>
<dbReference type="InterPro" id="IPR027304">
    <property type="entry name" value="Trigger_fact/SurA_dom_sf"/>
</dbReference>
<accession>A0A1I0W6B6</accession>
<dbReference type="InterPro" id="IPR001179">
    <property type="entry name" value="PPIase_FKBP_dom"/>
</dbReference>